<dbReference type="SMART" id="SM00369">
    <property type="entry name" value="LRR_TYP"/>
    <property type="match status" value="3"/>
</dbReference>
<dbReference type="Proteomes" id="UP001652662">
    <property type="component" value="Chromosome 16"/>
</dbReference>
<dbReference type="PROSITE" id="PS51450">
    <property type="entry name" value="LRR"/>
    <property type="match status" value="3"/>
</dbReference>
<keyword evidence="5" id="KW-1185">Reference proteome</keyword>
<dbReference type="Gene3D" id="3.80.10.10">
    <property type="entry name" value="Ribonuclease Inhibitor"/>
    <property type="match status" value="1"/>
</dbReference>
<evidence type="ECO:0000256" key="2">
    <source>
        <dbReference type="ARBA" id="ARBA00022737"/>
    </source>
</evidence>
<dbReference type="InterPro" id="IPR003591">
    <property type="entry name" value="Leu-rich_rpt_typical-subtyp"/>
</dbReference>
<accession>A0ABM4L3D0</accession>
<evidence type="ECO:0000259" key="4">
    <source>
        <dbReference type="Pfam" id="PF23598"/>
    </source>
</evidence>
<keyword evidence="2" id="KW-0677">Repeat</keyword>
<feature type="domain" description="Disease resistance R13L4/SHOC-2-like LRR" evidence="4">
    <location>
        <begin position="358"/>
        <end position="434"/>
    </location>
</feature>
<dbReference type="PANTHER" id="PTHR48051:SF1">
    <property type="entry name" value="RAS SUPPRESSOR PROTEIN 1"/>
    <property type="match status" value="1"/>
</dbReference>
<dbReference type="RefSeq" id="XP_070434939.1">
    <property type="nucleotide sequence ID" value="XM_070578838.1"/>
</dbReference>
<evidence type="ECO:0000313" key="5">
    <source>
        <dbReference type="Proteomes" id="UP001652662"/>
    </source>
</evidence>
<dbReference type="InterPro" id="IPR001611">
    <property type="entry name" value="Leu-rich_rpt"/>
</dbReference>
<dbReference type="GeneID" id="103548934"/>
<reference evidence="6" key="1">
    <citation type="submission" date="2025-08" db="UniProtKB">
        <authorList>
            <consortium name="RefSeq"/>
        </authorList>
    </citation>
    <scope>IDENTIFICATION</scope>
    <source>
        <tissue evidence="6">Blood</tissue>
    </source>
</reference>
<gene>
    <name evidence="6" type="primary">LRRC63</name>
</gene>
<dbReference type="PANTHER" id="PTHR48051">
    <property type="match status" value="1"/>
</dbReference>
<dbReference type="SUPFAM" id="SSF52058">
    <property type="entry name" value="L domain-like"/>
    <property type="match status" value="1"/>
</dbReference>
<dbReference type="InterPro" id="IPR050216">
    <property type="entry name" value="LRR_domain-containing"/>
</dbReference>
<keyword evidence="1" id="KW-0433">Leucine-rich repeat</keyword>
<evidence type="ECO:0000256" key="3">
    <source>
        <dbReference type="SAM" id="MobiDB-lite"/>
    </source>
</evidence>
<evidence type="ECO:0000313" key="6">
    <source>
        <dbReference type="RefSeq" id="XP_070434939.1"/>
    </source>
</evidence>
<name>A0ABM4L3D0_EQUPR</name>
<dbReference type="InterPro" id="IPR055414">
    <property type="entry name" value="LRR_R13L4/SHOC2-like"/>
</dbReference>
<organism evidence="5 6">
    <name type="scientific">Equus przewalskii</name>
    <name type="common">Przewalski's horse</name>
    <name type="synonym">Equus caballus przewalskii</name>
    <dbReference type="NCBI Taxonomy" id="9798"/>
    <lineage>
        <taxon>Eukaryota</taxon>
        <taxon>Metazoa</taxon>
        <taxon>Chordata</taxon>
        <taxon>Craniata</taxon>
        <taxon>Vertebrata</taxon>
        <taxon>Euteleostomi</taxon>
        <taxon>Mammalia</taxon>
        <taxon>Eutheria</taxon>
        <taxon>Laurasiatheria</taxon>
        <taxon>Perissodactyla</taxon>
        <taxon>Equidae</taxon>
        <taxon>Equus</taxon>
    </lineage>
</organism>
<dbReference type="Pfam" id="PF23598">
    <property type="entry name" value="LRR_14"/>
    <property type="match status" value="1"/>
</dbReference>
<dbReference type="InterPro" id="IPR032675">
    <property type="entry name" value="LRR_dom_sf"/>
</dbReference>
<protein>
    <submittedName>
        <fullName evidence="6">Leucine-rich repeat-containing protein 63 isoform X1</fullName>
    </submittedName>
</protein>
<evidence type="ECO:0000256" key="1">
    <source>
        <dbReference type="ARBA" id="ARBA00022614"/>
    </source>
</evidence>
<sequence>MQKHPQLLRRPLPPALPRLSLCKKKVRAANRLGLQSIRAIAHFSSDSHGGKAKTVETKPPRVRFTQDETTSTERDKTSFPDVSTNQLQTPINIQNLFLDDLVPKTVTAISTPKLSSKKAYWHRAKTAISSIVFPSSPSVSPQVLGKETSQMEIARKSRRKSSKIEPIYADRVQTDILILSPSRSRPSPVITPKPLEIQSEYLHILRSRTYIFKQPLLDLKTAVPSPLPRVTPLKVGGQSSERSQQTTAMVLNVTPFSGSFSMPRPLLPRKPRRQSVIETLATESENVESVSQQKPPSPTEEGYVVYGEAFKTIVATQYETLTAVTNLAISNCQMFGRNALNLKGFFLLNCPDLRPLAFQLVYLNLSFNDISSFPTEVFCLQNLQVLNLRNNPIKEIPSEIQQLKYLRIFIIAFNLITTLPHGLFYLFHLEKLDVSYNDLTFIPNEIQKLRSLEKLIVDGNDLTSFPPGILKLNLKQIMFENTYTHPILWKENSLNSPPHLTQIASLFFLKNNLQKNYHMIPLKIQKLLKWTSRCDWCCGPKFGEGFRVIRSFDIFGVTHLPVMFHVCSSSCYRKAKESNLALDGTSGKRTRLNSE</sequence>
<proteinExistence type="predicted"/>
<feature type="region of interest" description="Disordered" evidence="3">
    <location>
        <begin position="64"/>
        <end position="83"/>
    </location>
</feature>